<organism evidence="1 2">
    <name type="scientific">Clohesyomyces aquaticus</name>
    <dbReference type="NCBI Taxonomy" id="1231657"/>
    <lineage>
        <taxon>Eukaryota</taxon>
        <taxon>Fungi</taxon>
        <taxon>Dikarya</taxon>
        <taxon>Ascomycota</taxon>
        <taxon>Pezizomycotina</taxon>
        <taxon>Dothideomycetes</taxon>
        <taxon>Pleosporomycetidae</taxon>
        <taxon>Pleosporales</taxon>
        <taxon>Lindgomycetaceae</taxon>
        <taxon>Clohesyomyces</taxon>
    </lineage>
</organism>
<keyword evidence="2" id="KW-1185">Reference proteome</keyword>
<proteinExistence type="predicted"/>
<dbReference type="EMBL" id="MCFA01000090">
    <property type="protein sequence ID" value="ORY09128.1"/>
    <property type="molecule type" value="Genomic_DNA"/>
</dbReference>
<evidence type="ECO:0000313" key="2">
    <source>
        <dbReference type="Proteomes" id="UP000193144"/>
    </source>
</evidence>
<gene>
    <name evidence="1" type="ORF">BCR34DRAFT_568834</name>
</gene>
<sequence>MSSAVRGIPVLSIQVTTIFLITRLTNLALTTSHSKTLVSLPLTSIVPTSSPNPSSCRYDALQDCTRGGLEHT</sequence>
<protein>
    <submittedName>
        <fullName evidence="1">Uncharacterized protein</fullName>
    </submittedName>
</protein>
<reference evidence="1 2" key="1">
    <citation type="submission" date="2016-07" db="EMBL/GenBank/DDBJ databases">
        <title>Pervasive Adenine N6-methylation of Active Genes in Fungi.</title>
        <authorList>
            <consortium name="DOE Joint Genome Institute"/>
            <person name="Mondo S.J."/>
            <person name="Dannebaum R.O."/>
            <person name="Kuo R.C."/>
            <person name="Labutti K."/>
            <person name="Haridas S."/>
            <person name="Kuo A."/>
            <person name="Salamov A."/>
            <person name="Ahrendt S.R."/>
            <person name="Lipzen A."/>
            <person name="Sullivan W."/>
            <person name="Andreopoulos W.B."/>
            <person name="Clum A."/>
            <person name="Lindquist E."/>
            <person name="Daum C."/>
            <person name="Ramamoorthy G.K."/>
            <person name="Gryganskyi A."/>
            <person name="Culley D."/>
            <person name="Magnuson J.K."/>
            <person name="James T.Y."/>
            <person name="O'Malley M.A."/>
            <person name="Stajich J.E."/>
            <person name="Spatafora J.W."/>
            <person name="Visel A."/>
            <person name="Grigoriev I.V."/>
        </authorList>
    </citation>
    <scope>NUCLEOTIDE SEQUENCE [LARGE SCALE GENOMIC DNA]</scope>
    <source>
        <strain evidence="1 2">CBS 115471</strain>
    </source>
</reference>
<name>A0A1Y1ZFT3_9PLEO</name>
<evidence type="ECO:0000313" key="1">
    <source>
        <dbReference type="EMBL" id="ORY09128.1"/>
    </source>
</evidence>
<comment type="caution">
    <text evidence="1">The sequence shown here is derived from an EMBL/GenBank/DDBJ whole genome shotgun (WGS) entry which is preliminary data.</text>
</comment>
<accession>A0A1Y1ZFT3</accession>
<dbReference type="Proteomes" id="UP000193144">
    <property type="component" value="Unassembled WGS sequence"/>
</dbReference>
<dbReference type="AlphaFoldDB" id="A0A1Y1ZFT3"/>